<dbReference type="GeneID" id="72185817"/>
<evidence type="ECO:0000313" key="2">
    <source>
        <dbReference type="EMBL" id="UPV73157.1"/>
    </source>
</evidence>
<dbReference type="Proteomes" id="UP000830729">
    <property type="component" value="Chromosome"/>
</dbReference>
<keyword evidence="3" id="KW-1185">Reference proteome</keyword>
<keyword evidence="1" id="KW-1133">Transmembrane helix</keyword>
<protein>
    <submittedName>
        <fullName evidence="2">Uncharacterized protein</fullName>
    </submittedName>
</protein>
<sequence length="123" mass="13025">MNGRRGRGRDGPSEGTVLRLALLAAIVAVPGVQLFGTDALRESAGALRTGQTSQFAPVLAGGILLVGAALAVRAGWSQLRSDGESVETGVPDETRPCRICGRNLDPYRSRCPHCDTREPVEDR</sequence>
<gene>
    <name evidence="2" type="ORF">M0R89_11420</name>
</gene>
<accession>A0A8U0HQJ6</accession>
<reference evidence="2 3" key="1">
    <citation type="submission" date="2022-04" db="EMBL/GenBank/DDBJ databases">
        <title>Diverse halophilic archaea isolated from saline environments.</title>
        <authorList>
            <person name="Cui H.-L."/>
        </authorList>
    </citation>
    <scope>NUCLEOTIDE SEQUENCE [LARGE SCALE GENOMIC DNA]</scope>
    <source>
        <strain evidence="2 3">XZYJT49</strain>
    </source>
</reference>
<keyword evidence="1" id="KW-0812">Transmembrane</keyword>
<proteinExistence type="predicted"/>
<feature type="transmembrane region" description="Helical" evidence="1">
    <location>
        <begin position="16"/>
        <end position="35"/>
    </location>
</feature>
<dbReference type="EMBL" id="CP096659">
    <property type="protein sequence ID" value="UPV73157.1"/>
    <property type="molecule type" value="Genomic_DNA"/>
</dbReference>
<dbReference type="RefSeq" id="WP_248649213.1">
    <property type="nucleotide sequence ID" value="NZ_CP096659.1"/>
</dbReference>
<organism evidence="2 3">
    <name type="scientific">Halorussus limi</name>
    <dbReference type="NCBI Taxonomy" id="2938695"/>
    <lineage>
        <taxon>Archaea</taxon>
        <taxon>Methanobacteriati</taxon>
        <taxon>Methanobacteriota</taxon>
        <taxon>Stenosarchaea group</taxon>
        <taxon>Halobacteria</taxon>
        <taxon>Halobacteriales</taxon>
        <taxon>Haladaptataceae</taxon>
        <taxon>Halorussus</taxon>
    </lineage>
</organism>
<evidence type="ECO:0000256" key="1">
    <source>
        <dbReference type="SAM" id="Phobius"/>
    </source>
</evidence>
<evidence type="ECO:0000313" key="3">
    <source>
        <dbReference type="Proteomes" id="UP000830729"/>
    </source>
</evidence>
<name>A0A8U0HQJ6_9EURY</name>
<dbReference type="AlphaFoldDB" id="A0A8U0HQJ6"/>
<dbReference type="KEGG" id="halx:M0R89_11420"/>
<feature type="transmembrane region" description="Helical" evidence="1">
    <location>
        <begin position="55"/>
        <end position="76"/>
    </location>
</feature>
<keyword evidence="1" id="KW-0472">Membrane</keyword>